<evidence type="ECO:0000259" key="1">
    <source>
        <dbReference type="Pfam" id="PF19419"/>
    </source>
</evidence>
<organism evidence="2 3">
    <name type="scientific">Microvirga tunisiensis</name>
    <dbReference type="NCBI Taxonomy" id="2108360"/>
    <lineage>
        <taxon>Bacteria</taxon>
        <taxon>Pseudomonadati</taxon>
        <taxon>Pseudomonadota</taxon>
        <taxon>Alphaproteobacteria</taxon>
        <taxon>Hyphomicrobiales</taxon>
        <taxon>Methylobacteriaceae</taxon>
        <taxon>Microvirga</taxon>
    </lineage>
</organism>
<dbReference type="Proteomes" id="UP000403266">
    <property type="component" value="Unassembled WGS sequence"/>
</dbReference>
<dbReference type="AlphaFoldDB" id="A0A5N7MB10"/>
<dbReference type="EMBL" id="VOSK01000003">
    <property type="protein sequence ID" value="MPR24111.1"/>
    <property type="molecule type" value="Genomic_DNA"/>
</dbReference>
<dbReference type="Pfam" id="PF19419">
    <property type="entry name" value="DUF5983"/>
    <property type="match status" value="1"/>
</dbReference>
<comment type="caution">
    <text evidence="2">The sequence shown here is derived from an EMBL/GenBank/DDBJ whole genome shotgun (WGS) entry which is preliminary data.</text>
</comment>
<sequence>MARTGHVVACTPFGWILSLPEQRGDPQWHAVLPADLADCVASAYKNPIDATHLEFDSREETFPGLKVHDDPDTQTPIADTARTIRALTEELVSFRAQESDLRLQASEITRRLVDYIGANQPIRPLAKHSLAQIDAFMSAPLGQSSVTPKEILNLAGQVSKNPVVLGMVETINHLLGQVHEQDNDSVQDVPKPKTRRRG</sequence>
<reference evidence="2 3" key="1">
    <citation type="journal article" date="2019" name="Syst. Appl. Microbiol.">
        <title>Microvirga tunisiensis sp. nov., a root nodule symbiotic bacterium isolated from Lupinus micranthus and L. luteus grown in Northern Tunisia.</title>
        <authorList>
            <person name="Msaddak A."/>
            <person name="Rejili M."/>
            <person name="Duran D."/>
            <person name="Mars M."/>
            <person name="Palacios J.M."/>
            <person name="Ruiz-Argueso T."/>
            <person name="Rey L."/>
            <person name="Imperial J."/>
        </authorList>
    </citation>
    <scope>NUCLEOTIDE SEQUENCE [LARGE SCALE GENOMIC DNA]</scope>
    <source>
        <strain evidence="2 3">Lmie10</strain>
    </source>
</reference>
<protein>
    <recommendedName>
        <fullName evidence="1">DUF5983 domain-containing protein</fullName>
    </recommendedName>
</protein>
<keyword evidence="3" id="KW-1185">Reference proteome</keyword>
<gene>
    <name evidence="2" type="ORF">FS320_02445</name>
</gene>
<evidence type="ECO:0000313" key="2">
    <source>
        <dbReference type="EMBL" id="MPR24111.1"/>
    </source>
</evidence>
<name>A0A5N7MB10_9HYPH</name>
<dbReference type="RefSeq" id="WP_152709020.1">
    <property type="nucleotide sequence ID" value="NZ_VOSJ01000007.1"/>
</dbReference>
<evidence type="ECO:0000313" key="3">
    <source>
        <dbReference type="Proteomes" id="UP000403266"/>
    </source>
</evidence>
<accession>A0A5N7MB10</accession>
<proteinExistence type="predicted"/>
<dbReference type="InterPro" id="IPR046025">
    <property type="entry name" value="DUF5983"/>
</dbReference>
<feature type="domain" description="DUF5983" evidence="1">
    <location>
        <begin position="6"/>
        <end position="70"/>
    </location>
</feature>